<evidence type="ECO:0000256" key="1">
    <source>
        <dbReference type="SAM" id="MobiDB-lite"/>
    </source>
</evidence>
<feature type="transmembrane region" description="Helical" evidence="2">
    <location>
        <begin position="110"/>
        <end position="128"/>
    </location>
</feature>
<reference evidence="3" key="1">
    <citation type="submission" date="2019-04" db="EMBL/GenBank/DDBJ databases">
        <title>Friends and foes A comparative genomics studyof 23 Aspergillus species from section Flavi.</title>
        <authorList>
            <consortium name="DOE Joint Genome Institute"/>
            <person name="Kjaerbolling I."/>
            <person name="Vesth T."/>
            <person name="Frisvad J.C."/>
            <person name="Nybo J.L."/>
            <person name="Theobald S."/>
            <person name="Kildgaard S."/>
            <person name="Isbrandt T."/>
            <person name="Kuo A."/>
            <person name="Sato A."/>
            <person name="Lyhne E.K."/>
            <person name="Kogle M.E."/>
            <person name="Wiebenga A."/>
            <person name="Kun R.S."/>
            <person name="Lubbers R.J."/>
            <person name="Makela M.R."/>
            <person name="Barry K."/>
            <person name="Chovatia M."/>
            <person name="Clum A."/>
            <person name="Daum C."/>
            <person name="Haridas S."/>
            <person name="He G."/>
            <person name="LaButti K."/>
            <person name="Lipzen A."/>
            <person name="Mondo S."/>
            <person name="Riley R."/>
            <person name="Salamov A."/>
            <person name="Simmons B.A."/>
            <person name="Magnuson J.K."/>
            <person name="Henrissat B."/>
            <person name="Mortensen U.H."/>
            <person name="Larsen T.O."/>
            <person name="Devries R.P."/>
            <person name="Grigoriev I.V."/>
            <person name="Machida M."/>
            <person name="Baker S.E."/>
            <person name="Andersen M.R."/>
        </authorList>
    </citation>
    <scope>NUCLEOTIDE SEQUENCE [LARGE SCALE GENOMIC DNA]</scope>
    <source>
        <strain evidence="3">IBT 14317</strain>
    </source>
</reference>
<dbReference type="EMBL" id="ML735342">
    <property type="protein sequence ID" value="KAE8385205.1"/>
    <property type="molecule type" value="Genomic_DNA"/>
</dbReference>
<dbReference type="AlphaFoldDB" id="A0A5N7BTP0"/>
<name>A0A5N7BTP0_PETAA</name>
<accession>A0A5N7BTP0</accession>
<evidence type="ECO:0000313" key="3">
    <source>
        <dbReference type="EMBL" id="KAE8385205.1"/>
    </source>
</evidence>
<keyword evidence="2" id="KW-0812">Transmembrane</keyword>
<feature type="compositionally biased region" description="Polar residues" evidence="1">
    <location>
        <begin position="1"/>
        <end position="18"/>
    </location>
</feature>
<dbReference type="Proteomes" id="UP000326877">
    <property type="component" value="Unassembled WGS sequence"/>
</dbReference>
<dbReference type="OrthoDB" id="4497843at2759"/>
<keyword evidence="2" id="KW-0472">Membrane</keyword>
<gene>
    <name evidence="3" type="ORF">BDV23DRAFT_188508</name>
</gene>
<organism evidence="3">
    <name type="scientific">Petromyces alliaceus</name>
    <name type="common">Aspergillus alliaceus</name>
    <dbReference type="NCBI Taxonomy" id="209559"/>
    <lineage>
        <taxon>Eukaryota</taxon>
        <taxon>Fungi</taxon>
        <taxon>Dikarya</taxon>
        <taxon>Ascomycota</taxon>
        <taxon>Pezizomycotina</taxon>
        <taxon>Eurotiomycetes</taxon>
        <taxon>Eurotiomycetidae</taxon>
        <taxon>Eurotiales</taxon>
        <taxon>Aspergillaceae</taxon>
        <taxon>Aspergillus</taxon>
        <taxon>Aspergillus subgen. Circumdati</taxon>
    </lineage>
</organism>
<keyword evidence="2" id="KW-1133">Transmembrane helix</keyword>
<proteinExistence type="predicted"/>
<sequence length="161" mass="18256">MARVLSETSQFRQQSQPKTDYERWLEEEHQSYSLAENPGHRPAVPAMEDRNPVFHRVLNDGPRKKIHDAHSSAMPRPVDRPHGGFLASPSTTSHASLKDVITEALQEHCLYQWALLLLALFIALIYGVKTLKKRHRRAITLPISESAESISTIINAKMQLV</sequence>
<feature type="region of interest" description="Disordered" evidence="1">
    <location>
        <begin position="1"/>
        <end position="21"/>
    </location>
</feature>
<protein>
    <submittedName>
        <fullName evidence="3">Uncharacterized protein</fullName>
    </submittedName>
</protein>
<evidence type="ECO:0000256" key="2">
    <source>
        <dbReference type="SAM" id="Phobius"/>
    </source>
</evidence>